<keyword evidence="2" id="KW-1185">Reference proteome</keyword>
<proteinExistence type="predicted"/>
<name>A0A8T3AV76_DENNO</name>
<comment type="caution">
    <text evidence="1">The sequence shown here is derived from an EMBL/GenBank/DDBJ whole genome shotgun (WGS) entry which is preliminary data.</text>
</comment>
<evidence type="ECO:0000313" key="2">
    <source>
        <dbReference type="Proteomes" id="UP000829196"/>
    </source>
</evidence>
<dbReference type="EMBL" id="JAGYWB010000013">
    <property type="protein sequence ID" value="KAI0500526.1"/>
    <property type="molecule type" value="Genomic_DNA"/>
</dbReference>
<sequence>MADMNSATPILASHCSSAIKWRQKWRSVGAKRERQTSVCRSVGDALSSWIRRANLWDLAEKARERKKDDYLCNEQAPVIVVTSDPTENGEEL</sequence>
<dbReference type="Proteomes" id="UP000829196">
    <property type="component" value="Unassembled WGS sequence"/>
</dbReference>
<protein>
    <submittedName>
        <fullName evidence="1">Uncharacterized protein</fullName>
    </submittedName>
</protein>
<dbReference type="AlphaFoldDB" id="A0A8T3AV76"/>
<organism evidence="1 2">
    <name type="scientific">Dendrobium nobile</name>
    <name type="common">Orchid</name>
    <dbReference type="NCBI Taxonomy" id="94219"/>
    <lineage>
        <taxon>Eukaryota</taxon>
        <taxon>Viridiplantae</taxon>
        <taxon>Streptophyta</taxon>
        <taxon>Embryophyta</taxon>
        <taxon>Tracheophyta</taxon>
        <taxon>Spermatophyta</taxon>
        <taxon>Magnoliopsida</taxon>
        <taxon>Liliopsida</taxon>
        <taxon>Asparagales</taxon>
        <taxon>Orchidaceae</taxon>
        <taxon>Epidendroideae</taxon>
        <taxon>Malaxideae</taxon>
        <taxon>Dendrobiinae</taxon>
        <taxon>Dendrobium</taxon>
    </lineage>
</organism>
<evidence type="ECO:0000313" key="1">
    <source>
        <dbReference type="EMBL" id="KAI0500526.1"/>
    </source>
</evidence>
<gene>
    <name evidence="1" type="ORF">KFK09_018740</name>
</gene>
<accession>A0A8T3AV76</accession>
<reference evidence="1" key="1">
    <citation type="journal article" date="2022" name="Front. Genet.">
        <title>Chromosome-Scale Assembly of the Dendrobium nobile Genome Provides Insights Into the Molecular Mechanism of the Biosynthesis of the Medicinal Active Ingredient of Dendrobium.</title>
        <authorList>
            <person name="Xu Q."/>
            <person name="Niu S.-C."/>
            <person name="Li K.-L."/>
            <person name="Zheng P.-J."/>
            <person name="Zhang X.-J."/>
            <person name="Jia Y."/>
            <person name="Liu Y."/>
            <person name="Niu Y.-X."/>
            <person name="Yu L.-H."/>
            <person name="Chen D.-F."/>
            <person name="Zhang G.-Q."/>
        </authorList>
    </citation>
    <scope>NUCLEOTIDE SEQUENCE</scope>
    <source>
        <tissue evidence="1">Leaf</tissue>
    </source>
</reference>